<sequence>MDEPYLTFILDRFETYFQLLRCSKCSCAEKQFISGTIVDYSSIKVNSVYNSAMRSLCDLFEQVQYLVCTPKTKDIEERKQSIKQKIERILPDHIKAKVAEKQIPLLQPSRQSLEEISENVNNPGSLLLIKKSVHNVLEDNEKENSSQPSTSQEFPVLPSAENIDTSERRQTSRNIKRKPDDDNHQHKKLNETNSKVNVEKVKPKQKKDKAKIIKEELKTSVAKHRVPTKKELERTACLDQDNKKEEQKISTSPAKKLKLDTDDMQLKRPRRSRTKDSKITPLNTKVSKKVTTNKRKSASDSEQDDKRTLSSEAKKHKNESLSLTRSKSSSRKKDNPNMAKTPLIKKQQSKNVQLTVQDDNGEDALILPSSSSTKSKSRILSTSPQKTAVDGSIVSIRSTKKMKKNIPEKITLSTKRQNPKTNNETVAMTVDFNKEGVDKNDRTSEQEEDGKKTINDKRTPSKNKISKDDKRNKKGETLIHQAVIKGDIERVKKLIMNGHAVNTKDFNSWTPLHEASASGNIPLMEILIKSGANINAPGGEDHLPPLHDLIINEKPNDCIKILIENGADPSVKDKKGRTAFDLVSSSNKALQSILTKAAKFDKTISSTPIAPPIGHQRRQKQQTYSILFTGFENTRRQALASAVQKELNKKGVATTKSTNDSGIEECVRQKRWIEEEKYEVKGSAREPNSGGARRSRLKHEKNEPALFANCDLYLHGEFSTYKKDDVKELVKICGCKMLTREPKLHRIDSSENNEDDSPRMTYIIYELNVPEILLDNKRIKHMIDNETIADAKYSLLKKKISNVISIMATEIVQPPVDDQEVKNEEPVTSIETTATTTTTEETSPQNGFSTTNNNSNGLTNTDITREQSSSSIHQSSSETQINKNDLEPEALRKIFIGGLSYKTEDQQFRDHFSKYGDILDCIIMRDREGRSRGFGFVTYSTSAMIDNLMANRPHVLDGREIEPKRAVPREEASKPESAATAKKLFVGGIRDGITETDLNAYFTKYGNVIDSVVMKDATGKQRGFGFVEFDDYDPVDKIVLEKHHVINGQAINVEKALPKDQTGRGRGGMGNRNRGGPSRSNYGNNQGYGRNDQNSFGGGGYGDPPNHNMMGGGGNFSNPNMGNFGGNQPAPMGGYDSGFGANFGAFGQSPAGGMNNMGDGGFGQNYQNDMGGGPMRRGGPGGNRGSPYGGPGRGGVRGRGGRGR</sequence>
<feature type="domain" description="RRM" evidence="6">
    <location>
        <begin position="982"/>
        <end position="1058"/>
    </location>
</feature>
<evidence type="ECO:0000313" key="10">
    <source>
        <dbReference type="EMBL" id="CAF3775129.1"/>
    </source>
</evidence>
<feature type="region of interest" description="Disordered" evidence="5">
    <location>
        <begin position="817"/>
        <end position="885"/>
    </location>
</feature>
<feature type="region of interest" description="Disordered" evidence="5">
    <location>
        <begin position="138"/>
        <end position="390"/>
    </location>
</feature>
<dbReference type="Proteomes" id="UP000663829">
    <property type="component" value="Unassembled WGS sequence"/>
</dbReference>
<feature type="compositionally biased region" description="Basic and acidic residues" evidence="5">
    <location>
        <begin position="177"/>
        <end position="190"/>
    </location>
</feature>
<accession>A0A814H0N4</accession>
<keyword evidence="3" id="KW-0040">ANK repeat</keyword>
<keyword evidence="11" id="KW-1185">Reference proteome</keyword>
<feature type="compositionally biased region" description="Polar residues" evidence="5">
    <location>
        <begin position="414"/>
        <end position="426"/>
    </location>
</feature>
<dbReference type="SUPFAM" id="SSF48403">
    <property type="entry name" value="Ankyrin repeat"/>
    <property type="match status" value="1"/>
</dbReference>
<protein>
    <recommendedName>
        <fullName evidence="6">RRM domain-containing protein</fullName>
    </recommendedName>
</protein>
<dbReference type="InterPro" id="IPR036420">
    <property type="entry name" value="BRCT_dom_sf"/>
</dbReference>
<dbReference type="GO" id="GO:0071013">
    <property type="term" value="C:catalytic step 2 spliceosome"/>
    <property type="evidence" value="ECO:0007669"/>
    <property type="project" value="TreeGrafter"/>
</dbReference>
<feature type="repeat" description="ANK" evidence="3">
    <location>
        <begin position="507"/>
        <end position="539"/>
    </location>
</feature>
<feature type="compositionally biased region" description="Polar residues" evidence="5">
    <location>
        <begin position="349"/>
        <end position="358"/>
    </location>
</feature>
<dbReference type="FunFam" id="3.30.70.330:FF:000040">
    <property type="entry name" value="Heterogeneous nuclear ribonucleoprotein A2/B1"/>
    <property type="match status" value="1"/>
</dbReference>
<dbReference type="EMBL" id="CAJNOQ010003268">
    <property type="protein sequence ID" value="CAF1003745.1"/>
    <property type="molecule type" value="Genomic_DNA"/>
</dbReference>
<dbReference type="InterPro" id="IPR035979">
    <property type="entry name" value="RBD_domain_sf"/>
</dbReference>
<dbReference type="Pfam" id="PF12796">
    <property type="entry name" value="Ank_2"/>
    <property type="match status" value="1"/>
</dbReference>
<keyword evidence="1" id="KW-0677">Repeat</keyword>
<dbReference type="Pfam" id="PF00076">
    <property type="entry name" value="RRM_1"/>
    <property type="match status" value="2"/>
</dbReference>
<feature type="domain" description="RRM" evidence="6">
    <location>
        <begin position="892"/>
        <end position="974"/>
    </location>
</feature>
<dbReference type="Gene3D" id="3.30.70.330">
    <property type="match status" value="2"/>
</dbReference>
<dbReference type="InterPro" id="IPR000504">
    <property type="entry name" value="RRM_dom"/>
</dbReference>
<dbReference type="GO" id="GO:0000398">
    <property type="term" value="P:mRNA splicing, via spliceosome"/>
    <property type="evidence" value="ECO:0007669"/>
    <property type="project" value="TreeGrafter"/>
</dbReference>
<feature type="compositionally biased region" description="Gly residues" evidence="5">
    <location>
        <begin position="1170"/>
        <end position="1198"/>
    </location>
</feature>
<feature type="compositionally biased region" description="Basic and acidic residues" evidence="5">
    <location>
        <begin position="257"/>
        <end position="266"/>
    </location>
</feature>
<evidence type="ECO:0000313" key="8">
    <source>
        <dbReference type="EMBL" id="CAF1003745.1"/>
    </source>
</evidence>
<dbReference type="PANTHER" id="PTHR48026:SF14">
    <property type="entry name" value="HETEROGENEOUS NUCLEAR RIBONUCLEOPROTEIN A1"/>
    <property type="match status" value="1"/>
</dbReference>
<dbReference type="EMBL" id="CAJOBC010003268">
    <property type="protein sequence ID" value="CAF3775129.1"/>
    <property type="molecule type" value="Genomic_DNA"/>
</dbReference>
<evidence type="ECO:0000256" key="3">
    <source>
        <dbReference type="PROSITE-ProRule" id="PRU00023"/>
    </source>
</evidence>
<feature type="region of interest" description="Disordered" evidence="5">
    <location>
        <begin position="1055"/>
        <end position="1129"/>
    </location>
</feature>
<evidence type="ECO:0000313" key="9">
    <source>
        <dbReference type="EMBL" id="CAF3645102.1"/>
    </source>
</evidence>
<dbReference type="SMART" id="SM00248">
    <property type="entry name" value="ANK"/>
    <property type="match status" value="3"/>
</dbReference>
<dbReference type="PROSITE" id="PS50088">
    <property type="entry name" value="ANK_REPEAT"/>
    <property type="match status" value="3"/>
</dbReference>
<feature type="compositionally biased region" description="Basic and acidic residues" evidence="5">
    <location>
        <begin position="304"/>
        <end position="313"/>
    </location>
</feature>
<dbReference type="EMBL" id="CAJNOK010002443">
    <property type="protein sequence ID" value="CAF0860216.1"/>
    <property type="molecule type" value="Genomic_DNA"/>
</dbReference>
<evidence type="ECO:0000259" key="6">
    <source>
        <dbReference type="PROSITE" id="PS50102"/>
    </source>
</evidence>
<dbReference type="SUPFAM" id="SSF54928">
    <property type="entry name" value="RNA-binding domain, RBD"/>
    <property type="match status" value="2"/>
</dbReference>
<name>A0A814H0N4_9BILA</name>
<evidence type="ECO:0000313" key="7">
    <source>
        <dbReference type="EMBL" id="CAF0860216.1"/>
    </source>
</evidence>
<evidence type="ECO:0000256" key="2">
    <source>
        <dbReference type="ARBA" id="ARBA00022884"/>
    </source>
</evidence>
<feature type="compositionally biased region" description="Basic and acidic residues" evidence="5">
    <location>
        <begin position="432"/>
        <end position="476"/>
    </location>
</feature>
<feature type="compositionally biased region" description="Low complexity" evidence="5">
    <location>
        <begin position="366"/>
        <end position="383"/>
    </location>
</feature>
<dbReference type="Proteomes" id="UP000677228">
    <property type="component" value="Unassembled WGS sequence"/>
</dbReference>
<dbReference type="OrthoDB" id="1875751at2759"/>
<dbReference type="PANTHER" id="PTHR48026">
    <property type="entry name" value="HOMOLOGOUS TO DROSOPHILA SQD (SQUID) PROTEIN"/>
    <property type="match status" value="1"/>
</dbReference>
<dbReference type="EMBL" id="CAJOBA010002443">
    <property type="protein sequence ID" value="CAF3645102.1"/>
    <property type="molecule type" value="Genomic_DNA"/>
</dbReference>
<evidence type="ECO:0000313" key="11">
    <source>
        <dbReference type="Proteomes" id="UP000663829"/>
    </source>
</evidence>
<dbReference type="Proteomes" id="UP000682733">
    <property type="component" value="Unassembled WGS sequence"/>
</dbReference>
<gene>
    <name evidence="8" type="ORF">GPM918_LOCUS13899</name>
    <name evidence="7" type="ORF">OVA965_LOCUS7594</name>
    <name evidence="10" type="ORF">SRO942_LOCUS13899</name>
    <name evidence="9" type="ORF">TMI583_LOCUS7589</name>
</gene>
<feature type="compositionally biased region" description="Low complexity" evidence="5">
    <location>
        <begin position="831"/>
        <end position="877"/>
    </location>
</feature>
<dbReference type="InterPro" id="IPR002110">
    <property type="entry name" value="Ankyrin_rpt"/>
</dbReference>
<feature type="region of interest" description="Disordered" evidence="5">
    <location>
        <begin position="679"/>
        <end position="698"/>
    </location>
</feature>
<feature type="compositionally biased region" description="Basic residues" evidence="5">
    <location>
        <begin position="286"/>
        <end position="296"/>
    </location>
</feature>
<feature type="compositionally biased region" description="Low complexity" evidence="5">
    <location>
        <begin position="1071"/>
        <end position="1085"/>
    </location>
</feature>
<dbReference type="Proteomes" id="UP000681722">
    <property type="component" value="Unassembled WGS sequence"/>
</dbReference>
<evidence type="ECO:0000256" key="5">
    <source>
        <dbReference type="SAM" id="MobiDB-lite"/>
    </source>
</evidence>
<dbReference type="InterPro" id="IPR036770">
    <property type="entry name" value="Ankyrin_rpt-contain_sf"/>
</dbReference>
<feature type="repeat" description="ANK" evidence="3">
    <location>
        <begin position="474"/>
        <end position="506"/>
    </location>
</feature>
<feature type="region of interest" description="Disordered" evidence="5">
    <location>
        <begin position="1155"/>
        <end position="1204"/>
    </location>
</feature>
<dbReference type="AlphaFoldDB" id="A0A814H0N4"/>
<dbReference type="GO" id="GO:0003730">
    <property type="term" value="F:mRNA 3'-UTR binding"/>
    <property type="evidence" value="ECO:0007669"/>
    <property type="project" value="TreeGrafter"/>
</dbReference>
<dbReference type="PROSITE" id="PS50102">
    <property type="entry name" value="RRM"/>
    <property type="match status" value="2"/>
</dbReference>
<proteinExistence type="predicted"/>
<evidence type="ECO:0000256" key="4">
    <source>
        <dbReference type="PROSITE-ProRule" id="PRU00176"/>
    </source>
</evidence>
<dbReference type="InterPro" id="IPR012677">
    <property type="entry name" value="Nucleotide-bd_a/b_plait_sf"/>
</dbReference>
<feature type="repeat" description="ANK" evidence="3">
    <location>
        <begin position="541"/>
        <end position="574"/>
    </location>
</feature>
<keyword evidence="2 4" id="KW-0694">RNA-binding</keyword>
<dbReference type="Gene3D" id="3.40.50.10190">
    <property type="entry name" value="BRCT domain"/>
    <property type="match status" value="1"/>
</dbReference>
<feature type="compositionally biased region" description="Basic and acidic residues" evidence="5">
    <location>
        <begin position="228"/>
        <end position="248"/>
    </location>
</feature>
<dbReference type="SMART" id="SM00360">
    <property type="entry name" value="RRM"/>
    <property type="match status" value="2"/>
</dbReference>
<organism evidence="8 11">
    <name type="scientific">Didymodactylos carnosus</name>
    <dbReference type="NCBI Taxonomy" id="1234261"/>
    <lineage>
        <taxon>Eukaryota</taxon>
        <taxon>Metazoa</taxon>
        <taxon>Spiralia</taxon>
        <taxon>Gnathifera</taxon>
        <taxon>Rotifera</taxon>
        <taxon>Eurotatoria</taxon>
        <taxon>Bdelloidea</taxon>
        <taxon>Philodinida</taxon>
        <taxon>Philodinidae</taxon>
        <taxon>Didymodactylos</taxon>
    </lineage>
</organism>
<reference evidence="8" key="1">
    <citation type="submission" date="2021-02" db="EMBL/GenBank/DDBJ databases">
        <authorList>
            <person name="Nowell W R."/>
        </authorList>
    </citation>
    <scope>NUCLEOTIDE SEQUENCE</scope>
</reference>
<evidence type="ECO:0000256" key="1">
    <source>
        <dbReference type="ARBA" id="ARBA00022737"/>
    </source>
</evidence>
<feature type="region of interest" description="Disordered" evidence="5">
    <location>
        <begin position="414"/>
        <end position="476"/>
    </location>
</feature>
<dbReference type="PROSITE" id="PS50297">
    <property type="entry name" value="ANK_REP_REGION"/>
    <property type="match status" value="2"/>
</dbReference>
<dbReference type="Gene3D" id="1.25.40.20">
    <property type="entry name" value="Ankyrin repeat-containing domain"/>
    <property type="match status" value="1"/>
</dbReference>
<comment type="caution">
    <text evidence="8">The sequence shown here is derived from an EMBL/GenBank/DDBJ whole genome shotgun (WGS) entry which is preliminary data.</text>
</comment>